<sequence>MCSFHLISQEQPNNTKTPDVFDTARYGTLEQMESVYKVHPEQIDSLDERGFTPLILACYRGNTEVAKFLAEKTKQVDYTCDNGTALMAVCFKGNIDLAKALLAHGANPNMGDEKGTTPLIYAVQFQNHELVKLLLAAGADKTQKDHMGKSPFEYAVFTKNQEIIKLLKT</sequence>
<dbReference type="InterPro" id="IPR002110">
    <property type="entry name" value="Ankyrin_rpt"/>
</dbReference>
<evidence type="ECO:0000313" key="5">
    <source>
        <dbReference type="Proteomes" id="UP001143543"/>
    </source>
</evidence>
<dbReference type="SUPFAM" id="SSF48403">
    <property type="entry name" value="Ankyrin repeat"/>
    <property type="match status" value="1"/>
</dbReference>
<dbReference type="Pfam" id="PF00023">
    <property type="entry name" value="Ank"/>
    <property type="match status" value="1"/>
</dbReference>
<feature type="repeat" description="ANK" evidence="3">
    <location>
        <begin position="49"/>
        <end position="81"/>
    </location>
</feature>
<evidence type="ECO:0000256" key="2">
    <source>
        <dbReference type="ARBA" id="ARBA00023043"/>
    </source>
</evidence>
<dbReference type="SMART" id="SM00248">
    <property type="entry name" value="ANK"/>
    <property type="match status" value="3"/>
</dbReference>
<keyword evidence="5" id="KW-1185">Reference proteome</keyword>
<dbReference type="InterPro" id="IPR036770">
    <property type="entry name" value="Ankyrin_rpt-contain_sf"/>
</dbReference>
<gene>
    <name evidence="4" type="ORF">Y10_28800</name>
</gene>
<accession>A0ABQ5MMD2</accession>
<keyword evidence="2 3" id="KW-0040">ANK repeat</keyword>
<dbReference type="PANTHER" id="PTHR24171:SF9">
    <property type="entry name" value="ANKYRIN REPEAT DOMAIN-CONTAINING PROTEIN 39"/>
    <property type="match status" value="1"/>
</dbReference>
<keyword evidence="1" id="KW-0677">Repeat</keyword>
<evidence type="ECO:0000256" key="1">
    <source>
        <dbReference type="ARBA" id="ARBA00022737"/>
    </source>
</evidence>
<proteinExistence type="predicted"/>
<organism evidence="4 5">
    <name type="scientific">Neptunitalea lumnitzerae</name>
    <dbReference type="NCBI Taxonomy" id="2965509"/>
    <lineage>
        <taxon>Bacteria</taxon>
        <taxon>Pseudomonadati</taxon>
        <taxon>Bacteroidota</taxon>
        <taxon>Flavobacteriia</taxon>
        <taxon>Flavobacteriales</taxon>
        <taxon>Flavobacteriaceae</taxon>
        <taxon>Neptunitalea</taxon>
    </lineage>
</organism>
<reference evidence="4" key="1">
    <citation type="submission" date="2022-07" db="EMBL/GenBank/DDBJ databases">
        <title>Taxonomy of Novel Oxalotrophic and Methylotrophic Bacteria.</title>
        <authorList>
            <person name="Sahin N."/>
            <person name="Tani A."/>
        </authorList>
    </citation>
    <scope>NUCLEOTIDE SEQUENCE</scope>
    <source>
        <strain evidence="4">Y10</strain>
    </source>
</reference>
<evidence type="ECO:0000256" key="3">
    <source>
        <dbReference type="PROSITE-ProRule" id="PRU00023"/>
    </source>
</evidence>
<feature type="repeat" description="ANK" evidence="3">
    <location>
        <begin position="81"/>
        <end position="113"/>
    </location>
</feature>
<comment type="caution">
    <text evidence="4">The sequence shown here is derived from an EMBL/GenBank/DDBJ whole genome shotgun (WGS) entry which is preliminary data.</text>
</comment>
<dbReference type="Pfam" id="PF12796">
    <property type="entry name" value="Ank_2"/>
    <property type="match status" value="1"/>
</dbReference>
<dbReference type="PANTHER" id="PTHR24171">
    <property type="entry name" value="ANKYRIN REPEAT DOMAIN-CONTAINING PROTEIN 39-RELATED"/>
    <property type="match status" value="1"/>
</dbReference>
<evidence type="ECO:0000313" key="4">
    <source>
        <dbReference type="EMBL" id="GLB50512.1"/>
    </source>
</evidence>
<feature type="repeat" description="ANK" evidence="3">
    <location>
        <begin position="114"/>
        <end position="146"/>
    </location>
</feature>
<dbReference type="EMBL" id="BRVO01000003">
    <property type="protein sequence ID" value="GLB50512.1"/>
    <property type="molecule type" value="Genomic_DNA"/>
</dbReference>
<dbReference type="PROSITE" id="PS50297">
    <property type="entry name" value="ANK_REP_REGION"/>
    <property type="match status" value="2"/>
</dbReference>
<dbReference type="PROSITE" id="PS50088">
    <property type="entry name" value="ANK_REPEAT"/>
    <property type="match status" value="3"/>
</dbReference>
<dbReference type="Proteomes" id="UP001143543">
    <property type="component" value="Unassembled WGS sequence"/>
</dbReference>
<protein>
    <submittedName>
        <fullName evidence="4">Ankyrin repeat-containing protein</fullName>
    </submittedName>
</protein>
<dbReference type="Gene3D" id="1.25.40.20">
    <property type="entry name" value="Ankyrin repeat-containing domain"/>
    <property type="match status" value="2"/>
</dbReference>
<name>A0ABQ5MMD2_9FLAO</name>
<dbReference type="PRINTS" id="PR01415">
    <property type="entry name" value="ANKYRIN"/>
</dbReference>